<keyword evidence="2" id="KW-1185">Reference proteome</keyword>
<proteinExistence type="predicted"/>
<comment type="caution">
    <text evidence="1">The sequence shown here is derived from an EMBL/GenBank/DDBJ whole genome shotgun (WGS) entry which is preliminary data.</text>
</comment>
<evidence type="ECO:0000313" key="2">
    <source>
        <dbReference type="Proteomes" id="UP000320811"/>
    </source>
</evidence>
<dbReference type="EMBL" id="VIWO01000010">
    <property type="protein sequence ID" value="TWF34906.1"/>
    <property type="molecule type" value="Genomic_DNA"/>
</dbReference>
<sequence length="73" mass="8501">MKTDTVHHTLSFWSERDTVHLRIGDQLAAHGLLMLESKMNGDSLHIALKQQDLNAMPLISRGFHWVNEYPFNW</sequence>
<name>A0A561PA42_9BACT</name>
<accession>A0A561PA42</accession>
<dbReference type="Proteomes" id="UP000320811">
    <property type="component" value="Unassembled WGS sequence"/>
</dbReference>
<protein>
    <submittedName>
        <fullName evidence="1">Uncharacterized protein</fullName>
    </submittedName>
</protein>
<gene>
    <name evidence="1" type="ORF">FHW36_110105</name>
</gene>
<dbReference type="OrthoDB" id="102112at2"/>
<dbReference type="RefSeq" id="WP_145673619.1">
    <property type="nucleotide sequence ID" value="NZ_VIWO01000010.1"/>
</dbReference>
<evidence type="ECO:0000313" key="1">
    <source>
        <dbReference type="EMBL" id="TWF34906.1"/>
    </source>
</evidence>
<reference evidence="1 2" key="1">
    <citation type="submission" date="2019-06" db="EMBL/GenBank/DDBJ databases">
        <title>Sorghum-associated microbial communities from plants grown in Nebraska, USA.</title>
        <authorList>
            <person name="Schachtman D."/>
        </authorList>
    </citation>
    <scope>NUCLEOTIDE SEQUENCE [LARGE SCALE GENOMIC DNA]</scope>
    <source>
        <strain evidence="1 2">1209</strain>
    </source>
</reference>
<dbReference type="AlphaFoldDB" id="A0A561PA42"/>
<organism evidence="1 2">
    <name type="scientific">Chitinophaga polysaccharea</name>
    <dbReference type="NCBI Taxonomy" id="1293035"/>
    <lineage>
        <taxon>Bacteria</taxon>
        <taxon>Pseudomonadati</taxon>
        <taxon>Bacteroidota</taxon>
        <taxon>Chitinophagia</taxon>
        <taxon>Chitinophagales</taxon>
        <taxon>Chitinophagaceae</taxon>
        <taxon>Chitinophaga</taxon>
    </lineage>
</organism>